<dbReference type="PANTHER" id="PTHR12897:SF4">
    <property type="entry name" value="REGULATOR OF MON1-CCZ1 COMPLEX"/>
    <property type="match status" value="1"/>
</dbReference>
<organism evidence="2 3">
    <name type="scientific">Acrasis kona</name>
    <dbReference type="NCBI Taxonomy" id="1008807"/>
    <lineage>
        <taxon>Eukaryota</taxon>
        <taxon>Discoba</taxon>
        <taxon>Heterolobosea</taxon>
        <taxon>Tetramitia</taxon>
        <taxon>Eutetramitia</taxon>
        <taxon>Acrasidae</taxon>
        <taxon>Acrasis</taxon>
    </lineage>
</organism>
<accession>A0AAW2Z0E2</accession>
<protein>
    <recommendedName>
        <fullName evidence="1">Mic1 domain-containing protein</fullName>
    </recommendedName>
</protein>
<sequence length="442" mass="51123">MTIFKIQQTTFVKERVFNLFVQGKFGLNVVDSLIVVHNIEDKLSMVYDIFTNQQVGPASPPMSVASNQSQSSPFVEMYSPTWHYIHPNIILDLKNGFLFELNLSLDSMLISIRSKVELVKFLFRRVNSKFVLLRTLKSFLDERRESLSLICTLFNIMNRHYLNTLLKREYKSNVTASPPRAQSLQITTSRNVSDLLVKSPILDYDINTNGSTGVPSVSDDDTHQQQSSSQDDVTMIGSLGYPIIEQIDIYSHVLQPIDEEETIDTMSLVHVLVEYLKSLKSFRIPVQHFIQKFLIELLIKCGELHLLHSFIQYKVISDSKPTALQILYISNQYEPAYQIALDMMSRLQAYEMICEIFLSRGYITQALQTMYRYQVVNIPPKVIFEAVLKTNDTCLFYNAYEILRRINLRNRKDSSFLESDDCAEYDRMYQEQFGTVKPKPSQ</sequence>
<reference evidence="2 3" key="1">
    <citation type="submission" date="2024-03" db="EMBL/GenBank/DDBJ databases">
        <title>The Acrasis kona genome and developmental transcriptomes reveal deep origins of eukaryotic multicellular pathways.</title>
        <authorList>
            <person name="Sheikh S."/>
            <person name="Fu C.-J."/>
            <person name="Brown M.W."/>
            <person name="Baldauf S.L."/>
        </authorList>
    </citation>
    <scope>NUCLEOTIDE SEQUENCE [LARGE SCALE GENOMIC DNA]</scope>
    <source>
        <strain evidence="2 3">ATCC MYA-3509</strain>
    </source>
</reference>
<dbReference type="GO" id="GO:0035658">
    <property type="term" value="C:Mon1-Ccz1 complex"/>
    <property type="evidence" value="ECO:0007669"/>
    <property type="project" value="InterPro"/>
</dbReference>
<dbReference type="AlphaFoldDB" id="A0AAW2Z0E2"/>
<gene>
    <name evidence="2" type="ORF">AKO1_011508</name>
</gene>
<name>A0AAW2Z0E2_9EUKA</name>
<dbReference type="PANTHER" id="PTHR12897">
    <property type="entry name" value="COLON CANCER-ASSOCIATED PROTEIN MIC1"/>
    <property type="match status" value="1"/>
</dbReference>
<dbReference type="EMBL" id="JAOPGA020000946">
    <property type="protein sequence ID" value="KAL0483251.1"/>
    <property type="molecule type" value="Genomic_DNA"/>
</dbReference>
<comment type="caution">
    <text evidence="2">The sequence shown here is derived from an EMBL/GenBank/DDBJ whole genome shotgun (WGS) entry which is preliminary data.</text>
</comment>
<dbReference type="InterPro" id="IPR009755">
    <property type="entry name" value="RMC1_C"/>
</dbReference>
<dbReference type="InterPro" id="IPR040371">
    <property type="entry name" value="RMC1"/>
</dbReference>
<evidence type="ECO:0000313" key="2">
    <source>
        <dbReference type="EMBL" id="KAL0483251.1"/>
    </source>
</evidence>
<evidence type="ECO:0000313" key="3">
    <source>
        <dbReference type="Proteomes" id="UP001431209"/>
    </source>
</evidence>
<dbReference type="GO" id="GO:0010506">
    <property type="term" value="P:regulation of autophagy"/>
    <property type="evidence" value="ECO:0007669"/>
    <property type="project" value="InterPro"/>
</dbReference>
<dbReference type="Proteomes" id="UP001431209">
    <property type="component" value="Unassembled WGS sequence"/>
</dbReference>
<feature type="domain" description="Mic1" evidence="1">
    <location>
        <begin position="191"/>
        <end position="418"/>
    </location>
</feature>
<dbReference type="GO" id="GO:0031902">
    <property type="term" value="C:late endosome membrane"/>
    <property type="evidence" value="ECO:0007669"/>
    <property type="project" value="TreeGrafter"/>
</dbReference>
<evidence type="ECO:0000259" key="1">
    <source>
        <dbReference type="Pfam" id="PF07035"/>
    </source>
</evidence>
<dbReference type="GO" id="GO:0005765">
    <property type="term" value="C:lysosomal membrane"/>
    <property type="evidence" value="ECO:0007669"/>
    <property type="project" value="TreeGrafter"/>
</dbReference>
<keyword evidence="3" id="KW-1185">Reference proteome</keyword>
<proteinExistence type="predicted"/>
<dbReference type="Pfam" id="PF07035">
    <property type="entry name" value="RMC1_C"/>
    <property type="match status" value="1"/>
</dbReference>